<reference evidence="2 3" key="1">
    <citation type="submission" date="2020-07" db="EMBL/GenBank/DDBJ databases">
        <title>Comparative genomics of pyrophilous fungi reveals a link between fire events and developmental genes.</title>
        <authorList>
            <consortium name="DOE Joint Genome Institute"/>
            <person name="Steindorff A.S."/>
            <person name="Carver A."/>
            <person name="Calhoun S."/>
            <person name="Stillman K."/>
            <person name="Liu H."/>
            <person name="Lipzen A."/>
            <person name="Pangilinan J."/>
            <person name="Labutti K."/>
            <person name="Bruns T.D."/>
            <person name="Grigoriev I.V."/>
        </authorList>
    </citation>
    <scope>NUCLEOTIDE SEQUENCE [LARGE SCALE GENOMIC DNA]</scope>
    <source>
        <strain evidence="2 3">CBS 144469</strain>
    </source>
</reference>
<dbReference type="CDD" id="cd20557">
    <property type="entry name" value="CYCLIN_ScPCL1-like"/>
    <property type="match status" value="1"/>
</dbReference>
<dbReference type="AlphaFoldDB" id="A0A8H6HR08"/>
<name>A0A8H6HR08_9AGAR</name>
<evidence type="ECO:0000256" key="1">
    <source>
        <dbReference type="SAM" id="Phobius"/>
    </source>
</evidence>
<keyword evidence="1" id="KW-1133">Transmembrane helix</keyword>
<dbReference type="Pfam" id="PF08613">
    <property type="entry name" value="Cyclin"/>
    <property type="match status" value="1"/>
</dbReference>
<dbReference type="GO" id="GO:0000307">
    <property type="term" value="C:cyclin-dependent protein kinase holoenzyme complex"/>
    <property type="evidence" value="ECO:0007669"/>
    <property type="project" value="TreeGrafter"/>
</dbReference>
<dbReference type="GO" id="GO:0019901">
    <property type="term" value="F:protein kinase binding"/>
    <property type="evidence" value="ECO:0007669"/>
    <property type="project" value="InterPro"/>
</dbReference>
<sequence length="196" mass="22417">MPPLTPDPFYGQEARARLCSRFIIHVFGCPEDHPTKGRVFLPALPLYIAKILWGAALQPCISTLALVLILRLKARIPSSHGNSGHRLFVSAIMIATKTLVDETYTNKSWKQIIGPGFSLRELNQMEREMCRFLEWDFLVENQDLIAFEKIVVAGFSRDSRDYPIIPLALISKRFRQALSIGHSEYLCLRRYVAHFD</sequence>
<accession>A0A8H6HR08</accession>
<dbReference type="PANTHER" id="PTHR15615">
    <property type="match status" value="1"/>
</dbReference>
<keyword evidence="3" id="KW-1185">Reference proteome</keyword>
<feature type="transmembrane region" description="Helical" evidence="1">
    <location>
        <begin position="51"/>
        <end position="70"/>
    </location>
</feature>
<dbReference type="GO" id="GO:0005634">
    <property type="term" value="C:nucleus"/>
    <property type="evidence" value="ECO:0007669"/>
    <property type="project" value="TreeGrafter"/>
</dbReference>
<evidence type="ECO:0000313" key="3">
    <source>
        <dbReference type="Proteomes" id="UP000521943"/>
    </source>
</evidence>
<dbReference type="GO" id="GO:0016538">
    <property type="term" value="F:cyclin-dependent protein serine/threonine kinase regulator activity"/>
    <property type="evidence" value="ECO:0007669"/>
    <property type="project" value="TreeGrafter"/>
</dbReference>
<keyword evidence="1" id="KW-0472">Membrane</keyword>
<dbReference type="InterPro" id="IPR013922">
    <property type="entry name" value="Cyclin_PHO80-like"/>
</dbReference>
<dbReference type="SUPFAM" id="SSF47954">
    <property type="entry name" value="Cyclin-like"/>
    <property type="match status" value="1"/>
</dbReference>
<dbReference type="InterPro" id="IPR036915">
    <property type="entry name" value="Cyclin-like_sf"/>
</dbReference>
<proteinExistence type="predicted"/>
<dbReference type="OrthoDB" id="3027989at2759"/>
<comment type="caution">
    <text evidence="2">The sequence shown here is derived from an EMBL/GenBank/DDBJ whole genome shotgun (WGS) entry which is preliminary data.</text>
</comment>
<protein>
    <recommendedName>
        <fullName evidence="4">Cyclin N-terminal domain-containing protein</fullName>
    </recommendedName>
</protein>
<keyword evidence="1" id="KW-0812">Transmembrane</keyword>
<dbReference type="Proteomes" id="UP000521943">
    <property type="component" value="Unassembled WGS sequence"/>
</dbReference>
<dbReference type="EMBL" id="JACGCI010000055">
    <property type="protein sequence ID" value="KAF6750747.1"/>
    <property type="molecule type" value="Genomic_DNA"/>
</dbReference>
<evidence type="ECO:0008006" key="4">
    <source>
        <dbReference type="Google" id="ProtNLM"/>
    </source>
</evidence>
<dbReference type="PANTHER" id="PTHR15615:SF108">
    <property type="entry name" value="PROTEIN CNPPD1"/>
    <property type="match status" value="1"/>
</dbReference>
<evidence type="ECO:0000313" key="2">
    <source>
        <dbReference type="EMBL" id="KAF6750747.1"/>
    </source>
</evidence>
<gene>
    <name evidence="2" type="ORF">DFP72DRAFT_817422</name>
</gene>
<organism evidence="2 3">
    <name type="scientific">Ephemerocybe angulata</name>
    <dbReference type="NCBI Taxonomy" id="980116"/>
    <lineage>
        <taxon>Eukaryota</taxon>
        <taxon>Fungi</taxon>
        <taxon>Dikarya</taxon>
        <taxon>Basidiomycota</taxon>
        <taxon>Agaricomycotina</taxon>
        <taxon>Agaricomycetes</taxon>
        <taxon>Agaricomycetidae</taxon>
        <taxon>Agaricales</taxon>
        <taxon>Agaricineae</taxon>
        <taxon>Psathyrellaceae</taxon>
        <taxon>Ephemerocybe</taxon>
    </lineage>
</organism>
<dbReference type="Gene3D" id="1.10.472.10">
    <property type="entry name" value="Cyclin-like"/>
    <property type="match status" value="1"/>
</dbReference>